<feature type="region of interest" description="Disordered" evidence="2">
    <location>
        <begin position="1285"/>
        <end position="1307"/>
    </location>
</feature>
<comment type="similarity">
    <text evidence="1">Belongs to the villin/gelsolin family.</text>
</comment>
<evidence type="ECO:0000256" key="2">
    <source>
        <dbReference type="SAM" id="MobiDB-lite"/>
    </source>
</evidence>
<dbReference type="EMBL" id="JAEAOA010002126">
    <property type="protein sequence ID" value="KAK3605398.1"/>
    <property type="molecule type" value="Genomic_DNA"/>
</dbReference>
<feature type="region of interest" description="Disordered" evidence="2">
    <location>
        <begin position="1053"/>
        <end position="1160"/>
    </location>
</feature>
<feature type="compositionally biased region" description="Basic and acidic residues" evidence="2">
    <location>
        <begin position="162"/>
        <end position="172"/>
    </location>
</feature>
<feature type="compositionally biased region" description="Basic and acidic residues" evidence="2">
    <location>
        <begin position="364"/>
        <end position="397"/>
    </location>
</feature>
<dbReference type="GO" id="GO:0051014">
    <property type="term" value="P:actin filament severing"/>
    <property type="evidence" value="ECO:0007669"/>
    <property type="project" value="TreeGrafter"/>
</dbReference>
<feature type="compositionally biased region" description="Basic residues" evidence="2">
    <location>
        <begin position="771"/>
        <end position="780"/>
    </location>
</feature>
<feature type="compositionally biased region" description="Basic and acidic residues" evidence="2">
    <location>
        <begin position="693"/>
        <end position="713"/>
    </location>
</feature>
<feature type="compositionally biased region" description="Basic residues" evidence="2">
    <location>
        <begin position="1390"/>
        <end position="1400"/>
    </location>
</feature>
<proteinExistence type="inferred from homology"/>
<dbReference type="GO" id="GO:0005546">
    <property type="term" value="F:phosphatidylinositol-4,5-bisphosphate binding"/>
    <property type="evidence" value="ECO:0007669"/>
    <property type="project" value="TreeGrafter"/>
</dbReference>
<feature type="compositionally biased region" description="Polar residues" evidence="2">
    <location>
        <begin position="425"/>
        <end position="439"/>
    </location>
</feature>
<dbReference type="SMART" id="SM00262">
    <property type="entry name" value="GEL"/>
    <property type="match status" value="4"/>
</dbReference>
<sequence>MLLADDSRGRSIQRPGSPKSNKISLHKTLSRAVSDKQIVDALLTEEAPTTSIKHESTSQLTKPIPTDMASSPLHSKASNTEGSTSSSMHGRAIQTPILSSQTVLPSKFALPSKVSAAITKLSEAKEASQKKDDEHSKSPKRIARVNNFSKLLEKFSSSDASSSEKSDHDSSTRRKLPLRRQEAYAISSGSSDETGTRRTPERTQSFKIQGSPLLEENQKDTTVQRSSSFKSEFMKRRFSPEPMNRRQLPEIPIPSDKPSEELAKVLSKRSHIVDEQQTLGEILEKEKIHDKRVEKAEQFSSAQVDEVIVDSEVASALKARQKETHSSASREVEFKEIDEPKGKSAADMEQVKSESKVLSASRSRWRETDFCLEREEKENVDKPDESREQKLQQKGKSEEDEEEKIIPISERIFHMENKIEEAKSTPVTPKSRSGLTTPKSIRDVSGTVTPKSQFSFDEGLLSVHAMVSDQLVQKLTNLKEKGSAVSKRREAFQKRKHDDWRTRTQPVTQEEITEADGLESVRKFRLEILKKASSNVFEQIQHQVKPVPEGVKTEYPQLFRKEDRKLRCSRLQRHKTLPVTAAELGAIPEDKSLTTISLQQTIGTFGMRDSKGDSGILSGSEADSIIDKESSHSDSLRSLDTDLPDDDPSKMSVLAKATMFQKIEKTRSSASGAKRYIARKKRERSKTQPVTEEEVKTAAEIADNEKETEHKEDEREENVEEKGEREEEKREEEDLHDELSRRSLAEKVKLFSSLKDAEEKAAQKTDVPPVTKKRNRKLHPSRFATQPITVEEVEKASKISPLAMSLVKPPDPELLRGLSFQAQRDIMAKHAEVYLSQPGSRSGSQHTSTTDLTEELKSTQKGVLKPVEILESIEANSIFKESYTSSEKEIKGVLKTDTEKQESYETKSIFKYTELSEDLDPDRKGILKVKDEPEPTTVLEDMRMPRNDEPVKSEVDQAKEKPPVGILKMESVHSVSTKSTGILKTESVDSSVTKSILTETKSVLKTESSFEKFSEHRGILKKDGSFETKKLVLDTPILKTSENKEYTLVKGILKKKEMEEEEDTGSSEEYVLAPEENFSSPSPEREETGKEIDIDTKKWTDDDKTSRRRFRDHKGQTERYKTQPAEVTPEGTPETDGGRKKMKYSGRHLTQPVTPEEKKEAEIATEMVEVKSSGSLAERLNALKKSGDEEWKKRVSRDLDLDQLKTPSPVRMREKKEFSTPRPSSIADRLTLLKSAGEDWRGRIEEKDVKQFTVAHKIESSGHGVTESPLVARLKKTPRSEITLKDFDSGESSDFPSPTTPTKESSKIPLPKEVIFTTEIEIEGKSGTIPALNAVTEESRESVQVEIPKFDELDYFFCKQRTEVQGTIPCTVDDFDDLFMMANGILSAPKKIKPSRKHTTGSRNPLKGRSSNLEVRSQYTQVFMGVAENEMKGMKIRQIAQQSGFAVEALAGLASKENFAKVELRKTEASAAAPGPLRYEPYHDLMLLHIKGRRRVQTRLVEPCAASLNSGDCYILVTSDQIIQWNGDYSNVIEKAKAADVADYIKQKKDLGSKNAQSVTVLEEKKSNVCVGLRFWKALGGCKQYMGSGPTEEDELYENHIVETNMVYRLDNNSLVPVEEYWGNVPKYEMLKSDEIFVFDFGSELYVWQGKTVKPGHRKIGMKLARQLWDKGYDYSACNINPVSPLRTEESGGLAFKSPTRPPWAIFGKINENMETILFREKFCDWPDTSRLIKVKSQEEISETKEMVELAPYDAKLMLAENMTPVTLVLEGSHVGRGTKWFEDMEGFVRELDIVTLDVVVWHILEYDHYKLPNHSYGQFHEGDTYVVRWQYMITTSGAKDLKGQQSKISYAGRERCAYFFWQGKSSTINEKGASALMTVELDEERGPQIRVSEGKEPPCFLNLFKGNMIIHIGKREDETTNTAGAWRFYSVRNELENEICLLEVTTDMSSLRSRSSFLILNVNTGLLYVWHGCKSPQHTRKLAMAASDKLKEKCPLEVSLHKKAAIVVTEMEEGEEKLEFWRLMDVMKNDRSAYFSLLKDPRSFTHTLRLFHMTSVSGVFEVQEILNPSRTRDYFSPFPVIQADLYKASQPGLFLVDSGFEVYLWQGWWPEGDKEQENVHTGSAVARLNIDRKCALETTLAYCQEKEPGNPCKAYVVYGGLEPLKFTNLFPFWTVDEAARESNLKDGKKEGEELVEDLLKRVSKTRFTFAELQECPLPEGVNPLKLEWYLSNEEFMDVIEMSKDEFYGLPAWKQTKIKQQVGLF</sequence>
<feature type="region of interest" description="Disordered" evidence="2">
    <location>
        <begin position="835"/>
        <end position="857"/>
    </location>
</feature>
<dbReference type="InterPro" id="IPR036886">
    <property type="entry name" value="Villin_headpiece_dom_sf"/>
</dbReference>
<protein>
    <recommendedName>
        <fullName evidence="3">HP domain-containing protein</fullName>
    </recommendedName>
</protein>
<dbReference type="InterPro" id="IPR007123">
    <property type="entry name" value="Gelsolin-like_dom"/>
</dbReference>
<dbReference type="GO" id="GO:0015629">
    <property type="term" value="C:actin cytoskeleton"/>
    <property type="evidence" value="ECO:0007669"/>
    <property type="project" value="TreeGrafter"/>
</dbReference>
<feature type="compositionally biased region" description="Polar residues" evidence="2">
    <location>
        <begin position="837"/>
        <end position="851"/>
    </location>
</feature>
<feature type="compositionally biased region" description="Polar residues" evidence="2">
    <location>
        <begin position="47"/>
        <end position="61"/>
    </location>
</feature>
<dbReference type="InterPro" id="IPR007122">
    <property type="entry name" value="Villin/Gelsolin"/>
</dbReference>
<feature type="region of interest" description="Disordered" evidence="2">
    <location>
        <begin position="486"/>
        <end position="507"/>
    </location>
</feature>
<dbReference type="Pfam" id="PF00626">
    <property type="entry name" value="Gelsolin"/>
    <property type="match status" value="2"/>
</dbReference>
<evidence type="ECO:0000259" key="3">
    <source>
        <dbReference type="PROSITE" id="PS51089"/>
    </source>
</evidence>
<reference evidence="4" key="3">
    <citation type="submission" date="2023-05" db="EMBL/GenBank/DDBJ databases">
        <authorList>
            <person name="Smith C.H."/>
        </authorList>
    </citation>
    <scope>NUCLEOTIDE SEQUENCE</scope>
    <source>
        <strain evidence="4">CHS0354</strain>
        <tissue evidence="4">Mantle</tissue>
    </source>
</reference>
<feature type="region of interest" description="Disordered" evidence="2">
    <location>
        <begin position="663"/>
        <end position="742"/>
    </location>
</feature>
<reference evidence="4" key="1">
    <citation type="journal article" date="2021" name="Genome Biol. Evol.">
        <title>A High-Quality Reference Genome for a Parasitic Bivalve with Doubly Uniparental Inheritance (Bivalvia: Unionida).</title>
        <authorList>
            <person name="Smith C.H."/>
        </authorList>
    </citation>
    <scope>NUCLEOTIDE SEQUENCE</scope>
    <source>
        <strain evidence="4">CHS0354</strain>
    </source>
</reference>
<evidence type="ECO:0000256" key="1">
    <source>
        <dbReference type="ARBA" id="ARBA00008418"/>
    </source>
</evidence>
<dbReference type="GO" id="GO:0005737">
    <property type="term" value="C:cytoplasm"/>
    <property type="evidence" value="ECO:0007669"/>
    <property type="project" value="TreeGrafter"/>
</dbReference>
<feature type="region of interest" description="Disordered" evidence="2">
    <location>
        <begin position="122"/>
        <end position="261"/>
    </location>
</feature>
<reference evidence="4" key="2">
    <citation type="journal article" date="2021" name="Genome Biol. Evol.">
        <title>Developing a high-quality reference genome for a parasitic bivalve with doubly uniparental inheritance (Bivalvia: Unionida).</title>
        <authorList>
            <person name="Smith C.H."/>
        </authorList>
    </citation>
    <scope>NUCLEOTIDE SEQUENCE</scope>
    <source>
        <strain evidence="4">CHS0354</strain>
        <tissue evidence="4">Mantle</tissue>
    </source>
</reference>
<feature type="region of interest" description="Disordered" evidence="2">
    <location>
        <begin position="607"/>
        <end position="650"/>
    </location>
</feature>
<feature type="region of interest" description="Disordered" evidence="2">
    <location>
        <begin position="319"/>
        <end position="448"/>
    </location>
</feature>
<dbReference type="Proteomes" id="UP001195483">
    <property type="component" value="Unassembled WGS sequence"/>
</dbReference>
<dbReference type="SMART" id="SM00153">
    <property type="entry name" value="VHP"/>
    <property type="match status" value="1"/>
</dbReference>
<feature type="compositionally biased region" description="Basic and acidic residues" evidence="2">
    <location>
        <begin position="486"/>
        <end position="502"/>
    </location>
</feature>
<gene>
    <name evidence="4" type="ORF">CHS0354_036306</name>
</gene>
<keyword evidence="5" id="KW-1185">Reference proteome</keyword>
<dbReference type="GO" id="GO:0051016">
    <property type="term" value="P:barbed-end actin filament capping"/>
    <property type="evidence" value="ECO:0007669"/>
    <property type="project" value="TreeGrafter"/>
</dbReference>
<feature type="region of interest" description="Disordered" evidence="2">
    <location>
        <begin position="1200"/>
        <end position="1223"/>
    </location>
</feature>
<evidence type="ECO:0000313" key="5">
    <source>
        <dbReference type="Proteomes" id="UP001195483"/>
    </source>
</evidence>
<comment type="caution">
    <text evidence="4">The sequence shown here is derived from an EMBL/GenBank/DDBJ whole genome shotgun (WGS) entry which is preliminary data.</text>
</comment>
<name>A0AAE0W7W6_9BIVA</name>
<dbReference type="GO" id="GO:0008154">
    <property type="term" value="P:actin polymerization or depolymerization"/>
    <property type="evidence" value="ECO:0007669"/>
    <property type="project" value="TreeGrafter"/>
</dbReference>
<dbReference type="Gene3D" id="1.10.950.10">
    <property type="entry name" value="Villin headpiece domain"/>
    <property type="match status" value="1"/>
</dbReference>
<dbReference type="PANTHER" id="PTHR11977:SF45">
    <property type="entry name" value="SUPERVILLIN"/>
    <property type="match status" value="1"/>
</dbReference>
<dbReference type="InterPro" id="IPR029006">
    <property type="entry name" value="ADF-H/Gelsolin-like_dom_sf"/>
</dbReference>
<feature type="region of interest" description="Disordered" evidence="2">
    <location>
        <begin position="1"/>
        <end position="28"/>
    </location>
</feature>
<dbReference type="GO" id="GO:0051015">
    <property type="term" value="F:actin filament binding"/>
    <property type="evidence" value="ECO:0007669"/>
    <property type="project" value="InterPro"/>
</dbReference>
<feature type="region of interest" description="Disordered" evidence="2">
    <location>
        <begin position="755"/>
        <end position="786"/>
    </location>
</feature>
<feature type="compositionally biased region" description="Basic and acidic residues" evidence="2">
    <location>
        <begin position="1083"/>
        <end position="1105"/>
    </location>
</feature>
<dbReference type="CDD" id="cd11293">
    <property type="entry name" value="gelsolin_S4_like"/>
    <property type="match status" value="1"/>
</dbReference>
<feature type="compositionally biased region" description="Polar residues" evidence="2">
    <location>
        <begin position="1290"/>
        <end position="1303"/>
    </location>
</feature>
<accession>A0AAE0W7W6</accession>
<feature type="region of interest" description="Disordered" evidence="2">
    <location>
        <begin position="1390"/>
        <end position="1411"/>
    </location>
</feature>
<feature type="compositionally biased region" description="Basic and acidic residues" evidence="2">
    <location>
        <begin position="625"/>
        <end position="640"/>
    </location>
</feature>
<feature type="compositionally biased region" description="Basic and acidic residues" evidence="2">
    <location>
        <begin position="232"/>
        <end position="248"/>
    </location>
</feature>
<organism evidence="4 5">
    <name type="scientific">Potamilus streckersoni</name>
    <dbReference type="NCBI Taxonomy" id="2493646"/>
    <lineage>
        <taxon>Eukaryota</taxon>
        <taxon>Metazoa</taxon>
        <taxon>Spiralia</taxon>
        <taxon>Lophotrochozoa</taxon>
        <taxon>Mollusca</taxon>
        <taxon>Bivalvia</taxon>
        <taxon>Autobranchia</taxon>
        <taxon>Heteroconchia</taxon>
        <taxon>Palaeoheterodonta</taxon>
        <taxon>Unionida</taxon>
        <taxon>Unionoidea</taxon>
        <taxon>Unionidae</taxon>
        <taxon>Ambleminae</taxon>
        <taxon>Lampsilini</taxon>
        <taxon>Potamilus</taxon>
    </lineage>
</organism>
<dbReference type="PANTHER" id="PTHR11977">
    <property type="entry name" value="VILLIN"/>
    <property type="match status" value="1"/>
</dbReference>
<feature type="compositionally biased region" description="Polar residues" evidence="2">
    <location>
        <begin position="68"/>
        <end position="88"/>
    </location>
</feature>
<dbReference type="CDD" id="cd11289">
    <property type="entry name" value="gelsolin_S2_like"/>
    <property type="match status" value="1"/>
</dbReference>
<feature type="region of interest" description="Disordered" evidence="2">
    <location>
        <begin position="44"/>
        <end position="94"/>
    </location>
</feature>
<evidence type="ECO:0000313" key="4">
    <source>
        <dbReference type="EMBL" id="KAK3605398.1"/>
    </source>
</evidence>
<dbReference type="InterPro" id="IPR003128">
    <property type="entry name" value="Villin_headpiece"/>
</dbReference>
<feature type="compositionally biased region" description="Polar residues" evidence="2">
    <location>
        <begin position="220"/>
        <end position="230"/>
    </location>
</feature>
<dbReference type="Gene3D" id="3.40.20.10">
    <property type="entry name" value="Severin"/>
    <property type="match status" value="5"/>
</dbReference>
<dbReference type="Pfam" id="PF02209">
    <property type="entry name" value="VHP"/>
    <property type="match status" value="1"/>
</dbReference>
<feature type="compositionally biased region" description="Basic and acidic residues" evidence="2">
    <location>
        <begin position="320"/>
        <end position="355"/>
    </location>
</feature>
<feature type="compositionally biased region" description="Basic and acidic residues" evidence="2">
    <location>
        <begin position="411"/>
        <end position="423"/>
    </location>
</feature>
<dbReference type="PROSITE" id="PS51089">
    <property type="entry name" value="HP"/>
    <property type="match status" value="1"/>
</dbReference>
<dbReference type="SUPFAM" id="SSF47050">
    <property type="entry name" value="VHP, Villin headpiece domain"/>
    <property type="match status" value="1"/>
</dbReference>
<dbReference type="SUPFAM" id="SSF55753">
    <property type="entry name" value="Actin depolymerizing proteins"/>
    <property type="match status" value="5"/>
</dbReference>
<feature type="compositionally biased region" description="Basic and acidic residues" evidence="2">
    <location>
        <begin position="122"/>
        <end position="137"/>
    </location>
</feature>
<feature type="domain" description="HP" evidence="3">
    <location>
        <begin position="2202"/>
        <end position="2265"/>
    </location>
</feature>